<feature type="compositionally biased region" description="Basic and acidic residues" evidence="1">
    <location>
        <begin position="195"/>
        <end position="211"/>
    </location>
</feature>
<protein>
    <submittedName>
        <fullName evidence="2">Uncharacterized protein</fullName>
    </submittedName>
</protein>
<sequence length="211" mass="23601">MNPRTGEPLDFVGQIPVPAEPGEELRMAYLFLSYEDYETGGMDPEDGEAVLLVQPGGRIPGFATIGPAGTKGRSLFAFDEADEMVPVEFRIEIRPVPDVQERYLEKDGSFDVENYVGGRADYRQWAGVEAPWRFFFSLGCTSDTGPYFLNFGHGAGYAYLSPDRLEGRFGWDAAQHAIHRLGFRLLQLRPGPFRGGREAPHGQRPTGRERR</sequence>
<evidence type="ECO:0000313" key="3">
    <source>
        <dbReference type="Proteomes" id="UP001552521"/>
    </source>
</evidence>
<keyword evidence="3" id="KW-1185">Reference proteome</keyword>
<name>A0ABV3HMS3_9ACTN</name>
<evidence type="ECO:0000256" key="1">
    <source>
        <dbReference type="SAM" id="MobiDB-lite"/>
    </source>
</evidence>
<dbReference type="EMBL" id="JBFAQK010000002">
    <property type="protein sequence ID" value="MEV4679844.1"/>
    <property type="molecule type" value="Genomic_DNA"/>
</dbReference>
<accession>A0ABV3HMS3</accession>
<gene>
    <name evidence="2" type="ORF">AB0K36_03470</name>
</gene>
<comment type="caution">
    <text evidence="2">The sequence shown here is derived from an EMBL/GenBank/DDBJ whole genome shotgun (WGS) entry which is preliminary data.</text>
</comment>
<dbReference type="Proteomes" id="UP001552521">
    <property type="component" value="Unassembled WGS sequence"/>
</dbReference>
<proteinExistence type="predicted"/>
<dbReference type="RefSeq" id="WP_364587605.1">
    <property type="nucleotide sequence ID" value="NZ_JBFAQK010000002.1"/>
</dbReference>
<reference evidence="2 3" key="1">
    <citation type="submission" date="2024-06" db="EMBL/GenBank/DDBJ databases">
        <title>The Natural Products Discovery Center: Release of the First 8490 Sequenced Strains for Exploring Actinobacteria Biosynthetic Diversity.</title>
        <authorList>
            <person name="Kalkreuter E."/>
            <person name="Kautsar S.A."/>
            <person name="Yang D."/>
            <person name="Bader C.D."/>
            <person name="Teijaro C.N."/>
            <person name="Fluegel L."/>
            <person name="Davis C.M."/>
            <person name="Simpson J.R."/>
            <person name="Lauterbach L."/>
            <person name="Steele A.D."/>
            <person name="Gui C."/>
            <person name="Meng S."/>
            <person name="Li G."/>
            <person name="Viehrig K."/>
            <person name="Ye F."/>
            <person name="Su P."/>
            <person name="Kiefer A.F."/>
            <person name="Nichols A."/>
            <person name="Cepeda A.J."/>
            <person name="Yan W."/>
            <person name="Fan B."/>
            <person name="Jiang Y."/>
            <person name="Adhikari A."/>
            <person name="Zheng C.-J."/>
            <person name="Schuster L."/>
            <person name="Cowan T.M."/>
            <person name="Smanski M.J."/>
            <person name="Chevrette M.G."/>
            <person name="De Carvalho L.P.S."/>
            <person name="Shen B."/>
        </authorList>
    </citation>
    <scope>NUCLEOTIDE SEQUENCE [LARGE SCALE GENOMIC DNA]</scope>
    <source>
        <strain evidence="2 3">NPDC049344</strain>
    </source>
</reference>
<organism evidence="2 3">
    <name type="scientific">Streptomyces kurssanovii</name>
    <dbReference type="NCBI Taxonomy" id="67312"/>
    <lineage>
        <taxon>Bacteria</taxon>
        <taxon>Bacillati</taxon>
        <taxon>Actinomycetota</taxon>
        <taxon>Actinomycetes</taxon>
        <taxon>Kitasatosporales</taxon>
        <taxon>Streptomycetaceae</taxon>
        <taxon>Streptomyces</taxon>
    </lineage>
</organism>
<evidence type="ECO:0000313" key="2">
    <source>
        <dbReference type="EMBL" id="MEV4679844.1"/>
    </source>
</evidence>
<feature type="region of interest" description="Disordered" evidence="1">
    <location>
        <begin position="192"/>
        <end position="211"/>
    </location>
</feature>